<dbReference type="Pfam" id="PF13185">
    <property type="entry name" value="GAF_2"/>
    <property type="match status" value="1"/>
</dbReference>
<reference evidence="5" key="1">
    <citation type="submission" date="2023-07" db="EMBL/GenBank/DDBJ databases">
        <title>30 novel species of actinomycetes from the DSMZ collection.</title>
        <authorList>
            <person name="Nouioui I."/>
        </authorList>
    </citation>
    <scope>NUCLEOTIDE SEQUENCE [LARGE SCALE GENOMIC DNA]</scope>
    <source>
        <strain evidence="5">DSM 44399</strain>
    </source>
</reference>
<feature type="domain" description="ANTAR" evidence="3">
    <location>
        <begin position="167"/>
        <end position="228"/>
    </location>
</feature>
<dbReference type="Gene3D" id="3.30.450.40">
    <property type="match status" value="1"/>
</dbReference>
<evidence type="ECO:0000256" key="1">
    <source>
        <dbReference type="ARBA" id="ARBA00023015"/>
    </source>
</evidence>
<accession>A0ABU2JCK9</accession>
<evidence type="ECO:0000313" key="5">
    <source>
        <dbReference type="Proteomes" id="UP001183176"/>
    </source>
</evidence>
<organism evidence="4 5">
    <name type="scientific">Jatrophihabitans lederbergiae</name>
    <dbReference type="NCBI Taxonomy" id="3075547"/>
    <lineage>
        <taxon>Bacteria</taxon>
        <taxon>Bacillati</taxon>
        <taxon>Actinomycetota</taxon>
        <taxon>Actinomycetes</taxon>
        <taxon>Jatrophihabitantales</taxon>
        <taxon>Jatrophihabitantaceae</taxon>
        <taxon>Jatrophihabitans</taxon>
    </lineage>
</organism>
<keyword evidence="1" id="KW-0805">Transcription regulation</keyword>
<dbReference type="InterPro" id="IPR036388">
    <property type="entry name" value="WH-like_DNA-bd_sf"/>
</dbReference>
<sequence length="235" mass="25043">MAAQQDAFGPAQAFAHLARELAEQPDAAAAANRIVDMASKVLGCAGASLLRLTDKSKLQLVAGSDLDLLTIAAATANAHDSGVAKQVLQDRVVVLSNDLRADPRWPAYTRELTARTSIRSALGFYLHLDNVGLGALTLYSDRVDFFTPELRTAAGIYADHGAIALARAMNHDEAANLHIALSSSRKIGIALGILMTTHHVSEKDAFAMLRVASQHAHRKLRDIAADVAMTGQITD</sequence>
<evidence type="ECO:0000313" key="4">
    <source>
        <dbReference type="EMBL" id="MDT0262720.1"/>
    </source>
</evidence>
<dbReference type="Proteomes" id="UP001183176">
    <property type="component" value="Unassembled WGS sequence"/>
</dbReference>
<dbReference type="PIRSF" id="PIRSF036625">
    <property type="entry name" value="GAF_ANTAR"/>
    <property type="match status" value="1"/>
</dbReference>
<keyword evidence="2" id="KW-0804">Transcription</keyword>
<evidence type="ECO:0000259" key="3">
    <source>
        <dbReference type="PROSITE" id="PS50921"/>
    </source>
</evidence>
<dbReference type="Pfam" id="PF03861">
    <property type="entry name" value="ANTAR"/>
    <property type="match status" value="1"/>
</dbReference>
<dbReference type="InterPro" id="IPR029016">
    <property type="entry name" value="GAF-like_dom_sf"/>
</dbReference>
<dbReference type="SMART" id="SM00065">
    <property type="entry name" value="GAF"/>
    <property type="match status" value="1"/>
</dbReference>
<keyword evidence="5" id="KW-1185">Reference proteome</keyword>
<gene>
    <name evidence="4" type="ORF">RM423_15090</name>
</gene>
<evidence type="ECO:0000256" key="2">
    <source>
        <dbReference type="ARBA" id="ARBA00023163"/>
    </source>
</evidence>
<dbReference type="RefSeq" id="WP_311423869.1">
    <property type="nucleotide sequence ID" value="NZ_JAVREH010000021.1"/>
</dbReference>
<dbReference type="EMBL" id="JAVREH010000021">
    <property type="protein sequence ID" value="MDT0262720.1"/>
    <property type="molecule type" value="Genomic_DNA"/>
</dbReference>
<dbReference type="SMART" id="SM01012">
    <property type="entry name" value="ANTAR"/>
    <property type="match status" value="1"/>
</dbReference>
<protein>
    <submittedName>
        <fullName evidence="4">GAF and ANTAR domain-containing protein</fullName>
    </submittedName>
</protein>
<dbReference type="InterPro" id="IPR003018">
    <property type="entry name" value="GAF"/>
</dbReference>
<dbReference type="InterPro" id="IPR005561">
    <property type="entry name" value="ANTAR"/>
</dbReference>
<proteinExistence type="predicted"/>
<name>A0ABU2JCK9_9ACTN</name>
<dbReference type="PROSITE" id="PS50921">
    <property type="entry name" value="ANTAR"/>
    <property type="match status" value="1"/>
</dbReference>
<dbReference type="InterPro" id="IPR012074">
    <property type="entry name" value="GAF_ANTAR"/>
</dbReference>
<dbReference type="Gene3D" id="1.10.10.10">
    <property type="entry name" value="Winged helix-like DNA-binding domain superfamily/Winged helix DNA-binding domain"/>
    <property type="match status" value="1"/>
</dbReference>
<comment type="caution">
    <text evidence="4">The sequence shown here is derived from an EMBL/GenBank/DDBJ whole genome shotgun (WGS) entry which is preliminary data.</text>
</comment>
<dbReference type="SUPFAM" id="SSF55781">
    <property type="entry name" value="GAF domain-like"/>
    <property type="match status" value="1"/>
</dbReference>